<gene>
    <name evidence="3" type="primary">grpE</name>
    <name evidence="3" type="ORF">CKO40_08360</name>
</gene>
<feature type="region of interest" description="Disordered" evidence="2">
    <location>
        <begin position="79"/>
        <end position="98"/>
    </location>
</feature>
<sequence>MEPAVTETAKEDLLARLRDYLDRADDPSSAPAADEAAAPDLFSLLSELAALKNEVKLEARQVKTALDEFRNVFEALETANSRAEQEQQRRREQEQANRARERKDLLLELLDLRDRLQAGHEAAAGYRPRGLFGRRQARAFAASMAEGLAMNLRRLDETLARRGVQPLPALGRLFDPHRMHAAELASDPERRVGEVLAEQRAGFLLDGELLRSAEVVVNRPDRPDLTPPSSTKDSS</sequence>
<proteinExistence type="predicted"/>
<dbReference type="AlphaFoldDB" id="A0AAJ0U3E8"/>
<dbReference type="GO" id="GO:0051087">
    <property type="term" value="F:protein-folding chaperone binding"/>
    <property type="evidence" value="ECO:0007669"/>
    <property type="project" value="InterPro"/>
</dbReference>
<keyword evidence="1" id="KW-0143">Chaperone</keyword>
<organism evidence="3 4">
    <name type="scientific">Halochromatium glycolicum</name>
    <dbReference type="NCBI Taxonomy" id="85075"/>
    <lineage>
        <taxon>Bacteria</taxon>
        <taxon>Pseudomonadati</taxon>
        <taxon>Pseudomonadota</taxon>
        <taxon>Gammaproteobacteria</taxon>
        <taxon>Chromatiales</taxon>
        <taxon>Chromatiaceae</taxon>
        <taxon>Halochromatium</taxon>
    </lineage>
</organism>
<protein>
    <submittedName>
        <fullName evidence="3">Nucleotide exchange factor GrpE</fullName>
    </submittedName>
</protein>
<dbReference type="RefSeq" id="WP_200345750.1">
    <property type="nucleotide sequence ID" value="NZ_NRSJ01000011.1"/>
</dbReference>
<evidence type="ECO:0000313" key="3">
    <source>
        <dbReference type="EMBL" id="MBK1704549.1"/>
    </source>
</evidence>
<keyword evidence="4" id="KW-1185">Reference proteome</keyword>
<dbReference type="GO" id="GO:0000774">
    <property type="term" value="F:adenyl-nucleotide exchange factor activity"/>
    <property type="evidence" value="ECO:0007669"/>
    <property type="project" value="InterPro"/>
</dbReference>
<reference evidence="3" key="2">
    <citation type="journal article" date="2020" name="Microorganisms">
        <title>Osmotic Adaptation and Compatible Solute Biosynthesis of Phototrophic Bacteria as Revealed from Genome Analyses.</title>
        <authorList>
            <person name="Imhoff J.F."/>
            <person name="Rahn T."/>
            <person name="Kunzel S."/>
            <person name="Keller A."/>
            <person name="Neulinger S.C."/>
        </authorList>
    </citation>
    <scope>NUCLEOTIDE SEQUENCE</scope>
    <source>
        <strain evidence="3">DSM 11080</strain>
    </source>
</reference>
<dbReference type="SUPFAM" id="SSF51064">
    <property type="entry name" value="Head domain of nucleotide exchange factor GrpE"/>
    <property type="match status" value="1"/>
</dbReference>
<accession>A0AAJ0U3E8</accession>
<dbReference type="Gene3D" id="2.30.22.10">
    <property type="entry name" value="Head domain of nucleotide exchange factor GrpE"/>
    <property type="match status" value="1"/>
</dbReference>
<dbReference type="GO" id="GO:0006457">
    <property type="term" value="P:protein folding"/>
    <property type="evidence" value="ECO:0007669"/>
    <property type="project" value="InterPro"/>
</dbReference>
<name>A0AAJ0U3E8_9GAMM</name>
<evidence type="ECO:0000256" key="1">
    <source>
        <dbReference type="ARBA" id="ARBA00023186"/>
    </source>
</evidence>
<reference evidence="3" key="1">
    <citation type="submission" date="2017-08" db="EMBL/GenBank/DDBJ databases">
        <authorList>
            <person name="Imhoff J.F."/>
            <person name="Rahn T."/>
            <person name="Kuenzel S."/>
            <person name="Neulinger S.C."/>
        </authorList>
    </citation>
    <scope>NUCLEOTIDE SEQUENCE</scope>
    <source>
        <strain evidence="3">DSM 11080</strain>
    </source>
</reference>
<dbReference type="EMBL" id="NRSJ01000011">
    <property type="protein sequence ID" value="MBK1704549.1"/>
    <property type="molecule type" value="Genomic_DNA"/>
</dbReference>
<dbReference type="Proteomes" id="UP001296776">
    <property type="component" value="Unassembled WGS sequence"/>
</dbReference>
<dbReference type="InterPro" id="IPR009012">
    <property type="entry name" value="GrpE_head"/>
</dbReference>
<feature type="compositionally biased region" description="Basic and acidic residues" evidence="2">
    <location>
        <begin position="83"/>
        <end position="98"/>
    </location>
</feature>
<evidence type="ECO:0000256" key="2">
    <source>
        <dbReference type="SAM" id="MobiDB-lite"/>
    </source>
</evidence>
<dbReference type="InterPro" id="IPR000740">
    <property type="entry name" value="GrpE"/>
</dbReference>
<evidence type="ECO:0000313" key="4">
    <source>
        <dbReference type="Proteomes" id="UP001296776"/>
    </source>
</evidence>
<comment type="caution">
    <text evidence="3">The sequence shown here is derived from an EMBL/GenBank/DDBJ whole genome shotgun (WGS) entry which is preliminary data.</text>
</comment>
<dbReference type="Pfam" id="PF01025">
    <property type="entry name" value="GrpE"/>
    <property type="match status" value="1"/>
</dbReference>
<dbReference type="GO" id="GO:0042803">
    <property type="term" value="F:protein homodimerization activity"/>
    <property type="evidence" value="ECO:0007669"/>
    <property type="project" value="InterPro"/>
</dbReference>